<dbReference type="PANTHER" id="PTHR20863:SF28">
    <property type="entry name" value="ACYL CARRIER PROTEIN, MITOCHONDRIAL"/>
    <property type="match status" value="1"/>
</dbReference>
<evidence type="ECO:0000256" key="11">
    <source>
        <dbReference type="ARBA" id="ARBA00023128"/>
    </source>
</evidence>
<keyword evidence="3" id="KW-0813">Transport</keyword>
<protein>
    <recommendedName>
        <fullName evidence="13">Acyl carrier protein</fullName>
    </recommendedName>
</protein>
<accession>A0A9P8PE28</accession>
<reference evidence="15" key="1">
    <citation type="journal article" date="2021" name="Open Biol.">
        <title>Shared evolutionary footprints suggest mitochondrial oxidative damage underlies multiple complex I losses in fungi.</title>
        <authorList>
            <person name="Schikora-Tamarit M.A."/>
            <person name="Marcet-Houben M."/>
            <person name="Nosek J."/>
            <person name="Gabaldon T."/>
        </authorList>
    </citation>
    <scope>NUCLEOTIDE SEQUENCE</scope>
    <source>
        <strain evidence="15">CBS6075</strain>
    </source>
</reference>
<evidence type="ECO:0000256" key="7">
    <source>
        <dbReference type="ARBA" id="ARBA00022832"/>
    </source>
</evidence>
<dbReference type="InterPro" id="IPR003231">
    <property type="entry name" value="ACP"/>
</dbReference>
<dbReference type="Gene3D" id="1.10.1200.10">
    <property type="entry name" value="ACP-like"/>
    <property type="match status" value="1"/>
</dbReference>
<dbReference type="RefSeq" id="XP_046063983.1">
    <property type="nucleotide sequence ID" value="XM_046201795.1"/>
</dbReference>
<gene>
    <name evidence="15" type="ORF">OGAPHI_001073</name>
</gene>
<evidence type="ECO:0000313" key="15">
    <source>
        <dbReference type="EMBL" id="KAH3670558.1"/>
    </source>
</evidence>
<dbReference type="SUPFAM" id="SSF47336">
    <property type="entry name" value="ACP-like"/>
    <property type="match status" value="1"/>
</dbReference>
<dbReference type="PROSITE" id="PS50075">
    <property type="entry name" value="CARRIER"/>
    <property type="match status" value="1"/>
</dbReference>
<comment type="function">
    <text evidence="13">Carrier of the growing fatty acid chain in fatty acid biosynthesis.</text>
</comment>
<feature type="domain" description="Carrier" evidence="14">
    <location>
        <begin position="48"/>
        <end position="124"/>
    </location>
</feature>
<evidence type="ECO:0000259" key="14">
    <source>
        <dbReference type="PROSITE" id="PS50075"/>
    </source>
</evidence>
<evidence type="ECO:0000256" key="12">
    <source>
        <dbReference type="ARBA" id="ARBA00023160"/>
    </source>
</evidence>
<comment type="similarity">
    <text evidence="2">Belongs to the acyl carrier protein (ACP) family.</text>
</comment>
<dbReference type="PANTHER" id="PTHR20863">
    <property type="entry name" value="ACYL CARRIER PROTEIN"/>
    <property type="match status" value="1"/>
</dbReference>
<dbReference type="GeneID" id="70233041"/>
<keyword evidence="8" id="KW-0809">Transit peptide</keyword>
<evidence type="ECO:0000313" key="16">
    <source>
        <dbReference type="Proteomes" id="UP000769157"/>
    </source>
</evidence>
<dbReference type="GO" id="GO:0005739">
    <property type="term" value="C:mitochondrion"/>
    <property type="evidence" value="ECO:0007669"/>
    <property type="project" value="UniProtKB-SubCell"/>
</dbReference>
<evidence type="ECO:0000256" key="10">
    <source>
        <dbReference type="ARBA" id="ARBA00023098"/>
    </source>
</evidence>
<keyword evidence="11" id="KW-0496">Mitochondrion</keyword>
<evidence type="ECO:0000256" key="3">
    <source>
        <dbReference type="ARBA" id="ARBA00022448"/>
    </source>
</evidence>
<comment type="subcellular location">
    <subcellularLocation>
        <location evidence="1">Mitochondrion</location>
    </subcellularLocation>
</comment>
<evidence type="ECO:0000256" key="5">
    <source>
        <dbReference type="ARBA" id="ARBA00022516"/>
    </source>
</evidence>
<evidence type="ECO:0000256" key="4">
    <source>
        <dbReference type="ARBA" id="ARBA00022450"/>
    </source>
</evidence>
<reference evidence="15" key="2">
    <citation type="submission" date="2021-01" db="EMBL/GenBank/DDBJ databases">
        <authorList>
            <person name="Schikora-Tamarit M.A."/>
        </authorList>
    </citation>
    <scope>NUCLEOTIDE SEQUENCE</scope>
    <source>
        <strain evidence="15">CBS6075</strain>
    </source>
</reference>
<dbReference type="OrthoDB" id="448946at2759"/>
<keyword evidence="7" id="KW-0276">Fatty acid metabolism</keyword>
<keyword evidence="9" id="KW-0249">Electron transport</keyword>
<keyword evidence="4 13" id="KW-0596">Phosphopantetheine</keyword>
<dbReference type="Proteomes" id="UP000769157">
    <property type="component" value="Unassembled WGS sequence"/>
</dbReference>
<comment type="caution">
    <text evidence="15">The sequence shown here is derived from an EMBL/GenBank/DDBJ whole genome shotgun (WGS) entry which is preliminary data.</text>
</comment>
<proteinExistence type="inferred from homology"/>
<sequence>MLASIVSRRGSLAVLARTRQSCGWCMTGSRLAAVPVRFYSDSGSLTREQALQRITHMLESYNKIKPGTPLTEKTSLSRDLGLDSLDSVEIMMELEYEFSIQIPDQVQDAIKTIGQAVDYIVGQVGKQ</sequence>
<dbReference type="GO" id="GO:0000036">
    <property type="term" value="F:acyl carrier activity"/>
    <property type="evidence" value="ECO:0007669"/>
    <property type="project" value="TreeGrafter"/>
</dbReference>
<keyword evidence="16" id="KW-1185">Reference proteome</keyword>
<dbReference type="EMBL" id="JAEUBE010000087">
    <property type="protein sequence ID" value="KAH3670558.1"/>
    <property type="molecule type" value="Genomic_DNA"/>
</dbReference>
<keyword evidence="12 13" id="KW-0275">Fatty acid biosynthesis</keyword>
<evidence type="ECO:0000256" key="1">
    <source>
        <dbReference type="ARBA" id="ARBA00004173"/>
    </source>
</evidence>
<keyword evidence="6" id="KW-0597">Phosphoprotein</keyword>
<dbReference type="Pfam" id="PF00550">
    <property type="entry name" value="PP-binding"/>
    <property type="match status" value="1"/>
</dbReference>
<dbReference type="GO" id="GO:0000035">
    <property type="term" value="F:acyl binding"/>
    <property type="evidence" value="ECO:0007669"/>
    <property type="project" value="TreeGrafter"/>
</dbReference>
<dbReference type="HAMAP" id="MF_01217">
    <property type="entry name" value="Acyl_carrier"/>
    <property type="match status" value="1"/>
</dbReference>
<keyword evidence="10" id="KW-0443">Lipid metabolism</keyword>
<organism evidence="15 16">
    <name type="scientific">Ogataea philodendri</name>
    <dbReference type="NCBI Taxonomy" id="1378263"/>
    <lineage>
        <taxon>Eukaryota</taxon>
        <taxon>Fungi</taxon>
        <taxon>Dikarya</taxon>
        <taxon>Ascomycota</taxon>
        <taxon>Saccharomycotina</taxon>
        <taxon>Pichiomycetes</taxon>
        <taxon>Pichiales</taxon>
        <taxon>Pichiaceae</taxon>
        <taxon>Ogataea</taxon>
    </lineage>
</organism>
<evidence type="ECO:0000256" key="6">
    <source>
        <dbReference type="ARBA" id="ARBA00022553"/>
    </source>
</evidence>
<dbReference type="AlphaFoldDB" id="A0A9P8PE28"/>
<evidence type="ECO:0000256" key="9">
    <source>
        <dbReference type="ARBA" id="ARBA00022982"/>
    </source>
</evidence>
<evidence type="ECO:0000256" key="8">
    <source>
        <dbReference type="ARBA" id="ARBA00022946"/>
    </source>
</evidence>
<dbReference type="InterPro" id="IPR036736">
    <property type="entry name" value="ACP-like_sf"/>
</dbReference>
<keyword evidence="5 13" id="KW-0444">Lipid biosynthesis</keyword>
<dbReference type="InterPro" id="IPR009081">
    <property type="entry name" value="PP-bd_ACP"/>
</dbReference>
<evidence type="ECO:0000256" key="13">
    <source>
        <dbReference type="RuleBase" id="RU000722"/>
    </source>
</evidence>
<evidence type="ECO:0000256" key="2">
    <source>
        <dbReference type="ARBA" id="ARBA00010930"/>
    </source>
</evidence>
<name>A0A9P8PE28_9ASCO</name>